<feature type="transmembrane region" description="Helical" evidence="5">
    <location>
        <begin position="81"/>
        <end position="102"/>
    </location>
</feature>
<evidence type="ECO:0000259" key="6">
    <source>
        <dbReference type="Pfam" id="PF04932"/>
    </source>
</evidence>
<dbReference type="EMBL" id="RJJC01000001">
    <property type="protein sequence ID" value="RNJ27093.1"/>
    <property type="molecule type" value="Genomic_DNA"/>
</dbReference>
<evidence type="ECO:0000256" key="5">
    <source>
        <dbReference type="SAM" id="Phobius"/>
    </source>
</evidence>
<dbReference type="PANTHER" id="PTHR37422">
    <property type="entry name" value="TEICHURONIC ACID BIOSYNTHESIS PROTEIN TUAE"/>
    <property type="match status" value="1"/>
</dbReference>
<feature type="transmembrane region" description="Helical" evidence="5">
    <location>
        <begin position="225"/>
        <end position="242"/>
    </location>
</feature>
<feature type="transmembrane region" description="Helical" evidence="5">
    <location>
        <begin position="363"/>
        <end position="380"/>
    </location>
</feature>
<reference evidence="7 8" key="1">
    <citation type="submission" date="2018-11" db="EMBL/GenBank/DDBJ databases">
        <title>Genome sequences of Natronomonas sp. CBA1133.</title>
        <authorList>
            <person name="Roh S.W."/>
            <person name="Cha I.-T."/>
        </authorList>
    </citation>
    <scope>NUCLEOTIDE SEQUENCE [LARGE SCALE GENOMIC DNA]</scope>
    <source>
        <strain evidence="7 8">CBA1133</strain>
    </source>
</reference>
<protein>
    <submittedName>
        <fullName evidence="7">O-antigen ligase family protein</fullName>
    </submittedName>
</protein>
<dbReference type="GO" id="GO:0016874">
    <property type="term" value="F:ligase activity"/>
    <property type="evidence" value="ECO:0007669"/>
    <property type="project" value="UniProtKB-KW"/>
</dbReference>
<keyword evidence="3 5" id="KW-1133">Transmembrane helix</keyword>
<name>A0AAJ4R9M4_9EURY</name>
<feature type="domain" description="O-antigen ligase-related" evidence="6">
    <location>
        <begin position="208"/>
        <end position="344"/>
    </location>
</feature>
<feature type="transmembrane region" description="Helical" evidence="5">
    <location>
        <begin position="328"/>
        <end position="351"/>
    </location>
</feature>
<dbReference type="PANTHER" id="PTHR37422:SF17">
    <property type="entry name" value="O-ANTIGEN LIGASE"/>
    <property type="match status" value="1"/>
</dbReference>
<feature type="transmembrane region" description="Helical" evidence="5">
    <location>
        <begin position="386"/>
        <end position="403"/>
    </location>
</feature>
<feature type="transmembrane region" description="Helical" evidence="5">
    <location>
        <begin position="51"/>
        <end position="69"/>
    </location>
</feature>
<evidence type="ECO:0000256" key="2">
    <source>
        <dbReference type="ARBA" id="ARBA00022692"/>
    </source>
</evidence>
<dbReference type="AlphaFoldDB" id="A0AAJ4R9M4"/>
<evidence type="ECO:0000313" key="7">
    <source>
        <dbReference type="EMBL" id="RNJ27093.1"/>
    </source>
</evidence>
<organism evidence="7 8">
    <name type="scientific">Halosegnis longus</name>
    <dbReference type="NCBI Taxonomy" id="2216012"/>
    <lineage>
        <taxon>Archaea</taxon>
        <taxon>Methanobacteriati</taxon>
        <taxon>Methanobacteriota</taxon>
        <taxon>Stenosarchaea group</taxon>
        <taxon>Halobacteria</taxon>
        <taxon>Halobacteriales</taxon>
        <taxon>Natronomonadaceae</taxon>
        <taxon>Halosegnis</taxon>
    </lineage>
</organism>
<feature type="transmembrane region" description="Helical" evidence="5">
    <location>
        <begin position="142"/>
        <end position="159"/>
    </location>
</feature>
<accession>A0AAJ4R9M4</accession>
<dbReference type="InterPro" id="IPR007016">
    <property type="entry name" value="O-antigen_ligase-rel_domated"/>
</dbReference>
<comment type="subcellular location">
    <subcellularLocation>
        <location evidence="1">Membrane</location>
        <topology evidence="1">Multi-pass membrane protein</topology>
    </subcellularLocation>
</comment>
<feature type="transmembrane region" description="Helical" evidence="5">
    <location>
        <begin position="108"/>
        <end position="130"/>
    </location>
</feature>
<gene>
    <name evidence="7" type="ORF">Nmn1133_10670</name>
</gene>
<dbReference type="InterPro" id="IPR051533">
    <property type="entry name" value="WaaL-like"/>
</dbReference>
<evidence type="ECO:0000256" key="4">
    <source>
        <dbReference type="ARBA" id="ARBA00023136"/>
    </source>
</evidence>
<dbReference type="Pfam" id="PF04932">
    <property type="entry name" value="Wzy_C"/>
    <property type="match status" value="1"/>
</dbReference>
<evidence type="ECO:0000313" key="8">
    <source>
        <dbReference type="Proteomes" id="UP000270581"/>
    </source>
</evidence>
<proteinExistence type="predicted"/>
<keyword evidence="8" id="KW-1185">Reference proteome</keyword>
<dbReference type="Proteomes" id="UP000270581">
    <property type="component" value="Unassembled WGS sequence"/>
</dbReference>
<evidence type="ECO:0000256" key="1">
    <source>
        <dbReference type="ARBA" id="ARBA00004141"/>
    </source>
</evidence>
<dbReference type="GO" id="GO:0016020">
    <property type="term" value="C:membrane"/>
    <property type="evidence" value="ECO:0007669"/>
    <property type="project" value="UniProtKB-SubCell"/>
</dbReference>
<keyword evidence="4 5" id="KW-0472">Membrane</keyword>
<comment type="caution">
    <text evidence="7">The sequence shown here is derived from an EMBL/GenBank/DDBJ whole genome shotgun (WGS) entry which is preliminary data.</text>
</comment>
<keyword evidence="2 5" id="KW-0812">Transmembrane</keyword>
<sequence length="408" mass="45216">MIVIYIYVHDVFLHMIYPMAQGLHQIGSDLFSWQVIYLLVLSPQLLQYVELPGYYLFIFMLAILICIQLHPPRKITISNSFVKMIIVYSAFILYSSVSLLWAPSVGHSSIILLDMTTICLLLIAAPGLLIESNAEFHKLMRIIIYASFLVGIVIIFGFISDNYRRPFQIVGAASHIGPGRIIGIGIPIAGFYVSYANRAYQRLSSLVVLLFLMLAIGISESRGPLVASITSLAFILFIYPLINCEDTNTVKYAASLIISLIISGYLLAINSLPTLDRVLQVFRGTADSSFQQRVEFYNIAGQMWMESPLIGHGLGSFHAEVGVYPHNFIFEIASGLGLIGLSLFTAILYIVVKQILSTDNSQISALLFGLLIYAIINASISHDLPGQRHLFFVLGLSTCLFVVSDSKN</sequence>
<evidence type="ECO:0000256" key="3">
    <source>
        <dbReference type="ARBA" id="ARBA00022989"/>
    </source>
</evidence>
<keyword evidence="7" id="KW-0436">Ligase</keyword>
<feature type="transmembrane region" description="Helical" evidence="5">
    <location>
        <begin position="249"/>
        <end position="269"/>
    </location>
</feature>
<feature type="transmembrane region" description="Helical" evidence="5">
    <location>
        <begin position="179"/>
        <end position="196"/>
    </location>
</feature>
<feature type="transmembrane region" description="Helical" evidence="5">
    <location>
        <begin position="203"/>
        <end position="219"/>
    </location>
</feature>